<dbReference type="AlphaFoldDB" id="A0A183APR0"/>
<dbReference type="PANTHER" id="PTHR11958">
    <property type="entry name" value="SODIUM/DICARBOXYLATE SYMPORTER-RELATED"/>
    <property type="match status" value="1"/>
</dbReference>
<accession>A0A183APR0</accession>
<dbReference type="SUPFAM" id="SSF118215">
    <property type="entry name" value="Proton glutamate symport protein"/>
    <property type="match status" value="1"/>
</dbReference>
<dbReference type="PANTHER" id="PTHR11958:SF63">
    <property type="entry name" value="AMINO ACID TRANSPORTER"/>
    <property type="match status" value="1"/>
</dbReference>
<protein>
    <recommendedName>
        <fullName evidence="6">Amino acid transporter</fullName>
    </recommendedName>
</protein>
<reference evidence="7" key="1">
    <citation type="submission" date="2016-06" db="UniProtKB">
        <authorList>
            <consortium name="WormBaseParasite"/>
        </authorList>
    </citation>
    <scope>IDENTIFICATION</scope>
</reference>
<comment type="subcellular location">
    <subcellularLocation>
        <location evidence="1 6">Membrane</location>
        <topology evidence="1 6">Multi-pass membrane protein</topology>
    </subcellularLocation>
</comment>
<evidence type="ECO:0000256" key="5">
    <source>
        <dbReference type="ARBA" id="ARBA00023136"/>
    </source>
</evidence>
<evidence type="ECO:0000256" key="3">
    <source>
        <dbReference type="ARBA" id="ARBA00022692"/>
    </source>
</evidence>
<evidence type="ECO:0000256" key="1">
    <source>
        <dbReference type="ARBA" id="ARBA00004141"/>
    </source>
</evidence>
<keyword evidence="6" id="KW-0769">Symport</keyword>
<dbReference type="WBParaSite" id="ECPE_0000897301-mRNA-1">
    <property type="protein sequence ID" value="ECPE_0000897301-mRNA-1"/>
    <property type="gene ID" value="ECPE_0000897301"/>
</dbReference>
<evidence type="ECO:0000256" key="6">
    <source>
        <dbReference type="RuleBase" id="RU361216"/>
    </source>
</evidence>
<dbReference type="PRINTS" id="PR00173">
    <property type="entry name" value="EDTRNSPORT"/>
</dbReference>
<dbReference type="GO" id="GO:0015501">
    <property type="term" value="F:glutamate:sodium symporter activity"/>
    <property type="evidence" value="ECO:0007669"/>
    <property type="project" value="TreeGrafter"/>
</dbReference>
<dbReference type="InterPro" id="IPR036458">
    <property type="entry name" value="Na:dicarbo_symporter_sf"/>
</dbReference>
<proteinExistence type="inferred from homology"/>
<dbReference type="GO" id="GO:0015175">
    <property type="term" value="F:neutral L-amino acid transmembrane transporter activity"/>
    <property type="evidence" value="ECO:0007669"/>
    <property type="project" value="TreeGrafter"/>
</dbReference>
<dbReference type="GO" id="GO:0005313">
    <property type="term" value="F:L-glutamate transmembrane transporter activity"/>
    <property type="evidence" value="ECO:0007669"/>
    <property type="project" value="TreeGrafter"/>
</dbReference>
<evidence type="ECO:0000313" key="7">
    <source>
        <dbReference type="WBParaSite" id="ECPE_0000897301-mRNA-1"/>
    </source>
</evidence>
<comment type="caution">
    <text evidence="6">Lacks conserved residue(s) required for the propagation of feature annotation.</text>
</comment>
<sequence length="205" mass="22261">LADLDTKSCGKIGSWAMGYYVLTTLFAVILGIILVVSIHPGSSAIKLDRGTGTHAAGRKPGTLDAFLDLFRNLFPENIVQACTQQVSSRFVNRTIVPDAVKINQSEVPAEVIEVLETHYIDTTNVLGLVTFSVAFGLCIGQMGERGRPMLVFFSIMDECVMRLIRLIMCGANTPTQLKIESGSAQVELEQTTHLTPDGNAQLSEM</sequence>
<dbReference type="Gene3D" id="1.10.3860.10">
    <property type="entry name" value="Sodium:dicarboxylate symporter"/>
    <property type="match status" value="1"/>
</dbReference>
<dbReference type="GO" id="GO:0005886">
    <property type="term" value="C:plasma membrane"/>
    <property type="evidence" value="ECO:0007669"/>
    <property type="project" value="TreeGrafter"/>
</dbReference>
<keyword evidence="2 6" id="KW-0813">Transport</keyword>
<organism evidence="7">
    <name type="scientific">Echinostoma caproni</name>
    <dbReference type="NCBI Taxonomy" id="27848"/>
    <lineage>
        <taxon>Eukaryota</taxon>
        <taxon>Metazoa</taxon>
        <taxon>Spiralia</taxon>
        <taxon>Lophotrochozoa</taxon>
        <taxon>Platyhelminthes</taxon>
        <taxon>Trematoda</taxon>
        <taxon>Digenea</taxon>
        <taxon>Plagiorchiida</taxon>
        <taxon>Echinostomata</taxon>
        <taxon>Echinostomatoidea</taxon>
        <taxon>Echinostomatidae</taxon>
        <taxon>Echinostoma</taxon>
    </lineage>
</organism>
<keyword evidence="4 6" id="KW-1133">Transmembrane helix</keyword>
<keyword evidence="5 6" id="KW-0472">Membrane</keyword>
<dbReference type="InterPro" id="IPR050746">
    <property type="entry name" value="DAACS"/>
</dbReference>
<name>A0A183APR0_9TREM</name>
<keyword evidence="3 6" id="KW-0812">Transmembrane</keyword>
<comment type="similarity">
    <text evidence="6">Belongs to the dicarboxylate/amino acid:cation symporter (DAACS) (TC 2.A.23) family.</text>
</comment>
<evidence type="ECO:0000256" key="2">
    <source>
        <dbReference type="ARBA" id="ARBA00022448"/>
    </source>
</evidence>
<dbReference type="Pfam" id="PF00375">
    <property type="entry name" value="SDF"/>
    <property type="match status" value="1"/>
</dbReference>
<feature type="transmembrane region" description="Helical" evidence="6">
    <location>
        <begin position="12"/>
        <end position="36"/>
    </location>
</feature>
<evidence type="ECO:0000256" key="4">
    <source>
        <dbReference type="ARBA" id="ARBA00022989"/>
    </source>
</evidence>
<dbReference type="InterPro" id="IPR001991">
    <property type="entry name" value="Na-dicarboxylate_symporter"/>
</dbReference>